<evidence type="ECO:0000313" key="3">
    <source>
        <dbReference type="Proteomes" id="UP001454036"/>
    </source>
</evidence>
<dbReference type="Proteomes" id="UP001454036">
    <property type="component" value="Unassembled WGS sequence"/>
</dbReference>
<evidence type="ECO:0000256" key="1">
    <source>
        <dbReference type="SAM" id="MobiDB-lite"/>
    </source>
</evidence>
<gene>
    <name evidence="2" type="ORF">LIER_34204</name>
</gene>
<sequence length="147" mass="16964">MPFTDQMDSVALPSRFKLLQFNLFDGNGNPLKHLKGFIAHMTITSNNPDVFSNVFPNRLTEKALDWGISEACGNKKRARICYQASVFPVNKSMTENRRKRCRENQLEIRIVRKGEDEDNLSKEKDNQKRPIPHEEVEEIAFNPASKE</sequence>
<reference evidence="2 3" key="1">
    <citation type="submission" date="2024-01" db="EMBL/GenBank/DDBJ databases">
        <title>The complete chloroplast genome sequence of Lithospermum erythrorhizon: insights into the phylogenetic relationship among Boraginaceae species and the maternal lineages of purple gromwells.</title>
        <authorList>
            <person name="Okada T."/>
            <person name="Watanabe K."/>
        </authorList>
    </citation>
    <scope>NUCLEOTIDE SEQUENCE [LARGE SCALE GENOMIC DNA]</scope>
</reference>
<name>A0AAV3S3C2_LITER</name>
<organism evidence="2 3">
    <name type="scientific">Lithospermum erythrorhizon</name>
    <name type="common">Purple gromwell</name>
    <name type="synonym">Lithospermum officinale var. erythrorhizon</name>
    <dbReference type="NCBI Taxonomy" id="34254"/>
    <lineage>
        <taxon>Eukaryota</taxon>
        <taxon>Viridiplantae</taxon>
        <taxon>Streptophyta</taxon>
        <taxon>Embryophyta</taxon>
        <taxon>Tracheophyta</taxon>
        <taxon>Spermatophyta</taxon>
        <taxon>Magnoliopsida</taxon>
        <taxon>eudicotyledons</taxon>
        <taxon>Gunneridae</taxon>
        <taxon>Pentapetalae</taxon>
        <taxon>asterids</taxon>
        <taxon>lamiids</taxon>
        <taxon>Boraginales</taxon>
        <taxon>Boraginaceae</taxon>
        <taxon>Boraginoideae</taxon>
        <taxon>Lithospermeae</taxon>
        <taxon>Lithospermum</taxon>
    </lineage>
</organism>
<feature type="region of interest" description="Disordered" evidence="1">
    <location>
        <begin position="113"/>
        <end position="147"/>
    </location>
</feature>
<feature type="compositionally biased region" description="Basic and acidic residues" evidence="1">
    <location>
        <begin position="113"/>
        <end position="134"/>
    </location>
</feature>
<dbReference type="AlphaFoldDB" id="A0AAV3S3C2"/>
<accession>A0AAV3S3C2</accession>
<comment type="caution">
    <text evidence="2">The sequence shown here is derived from an EMBL/GenBank/DDBJ whole genome shotgun (WGS) entry which is preliminary data.</text>
</comment>
<proteinExistence type="predicted"/>
<keyword evidence="3" id="KW-1185">Reference proteome</keyword>
<protein>
    <submittedName>
        <fullName evidence="2">Uncharacterized protein</fullName>
    </submittedName>
</protein>
<dbReference type="EMBL" id="BAABME010014166">
    <property type="protein sequence ID" value="GAA0186916.1"/>
    <property type="molecule type" value="Genomic_DNA"/>
</dbReference>
<evidence type="ECO:0000313" key="2">
    <source>
        <dbReference type="EMBL" id="GAA0186916.1"/>
    </source>
</evidence>